<dbReference type="HOGENOM" id="CLU_2483689_0_0_1"/>
<feature type="compositionally biased region" description="Basic and acidic residues" evidence="1">
    <location>
        <begin position="31"/>
        <end position="46"/>
    </location>
</feature>
<proteinExistence type="predicted"/>
<name>A0A0C9X7W6_9AGAR</name>
<dbReference type="AlphaFoldDB" id="A0A0C9X7W6"/>
<sequence>MYVVDLHVGCSGPESLLLGIAVQTFDFSEGSESRGNEEGPTGHDGLELPFSTRLPTDIQLASTNPLLSHQKEGENLNRVRRGMAAGR</sequence>
<dbReference type="EMBL" id="KN838693">
    <property type="protein sequence ID" value="KIJ97433.1"/>
    <property type="molecule type" value="Genomic_DNA"/>
</dbReference>
<accession>A0A0C9X7W6</accession>
<reference evidence="2 3" key="1">
    <citation type="submission" date="2014-04" db="EMBL/GenBank/DDBJ databases">
        <authorList>
            <consortium name="DOE Joint Genome Institute"/>
            <person name="Kuo A."/>
            <person name="Kohler A."/>
            <person name="Nagy L.G."/>
            <person name="Floudas D."/>
            <person name="Copeland A."/>
            <person name="Barry K.W."/>
            <person name="Cichocki N."/>
            <person name="Veneault-Fourrey C."/>
            <person name="LaButti K."/>
            <person name="Lindquist E.A."/>
            <person name="Lipzen A."/>
            <person name="Lundell T."/>
            <person name="Morin E."/>
            <person name="Murat C."/>
            <person name="Sun H."/>
            <person name="Tunlid A."/>
            <person name="Henrissat B."/>
            <person name="Grigoriev I.V."/>
            <person name="Hibbett D.S."/>
            <person name="Martin F."/>
            <person name="Nordberg H.P."/>
            <person name="Cantor M.N."/>
            <person name="Hua S.X."/>
        </authorList>
    </citation>
    <scope>NUCLEOTIDE SEQUENCE [LARGE SCALE GENOMIC DNA]</scope>
    <source>
        <strain evidence="2 3">LaAM-08-1</strain>
    </source>
</reference>
<organism evidence="2 3">
    <name type="scientific">Laccaria amethystina LaAM-08-1</name>
    <dbReference type="NCBI Taxonomy" id="1095629"/>
    <lineage>
        <taxon>Eukaryota</taxon>
        <taxon>Fungi</taxon>
        <taxon>Dikarya</taxon>
        <taxon>Basidiomycota</taxon>
        <taxon>Agaricomycotina</taxon>
        <taxon>Agaricomycetes</taxon>
        <taxon>Agaricomycetidae</taxon>
        <taxon>Agaricales</taxon>
        <taxon>Agaricineae</taxon>
        <taxon>Hydnangiaceae</taxon>
        <taxon>Laccaria</taxon>
    </lineage>
</organism>
<reference evidence="3" key="2">
    <citation type="submission" date="2015-01" db="EMBL/GenBank/DDBJ databases">
        <title>Evolutionary Origins and Diversification of the Mycorrhizal Mutualists.</title>
        <authorList>
            <consortium name="DOE Joint Genome Institute"/>
            <consortium name="Mycorrhizal Genomics Consortium"/>
            <person name="Kohler A."/>
            <person name="Kuo A."/>
            <person name="Nagy L.G."/>
            <person name="Floudas D."/>
            <person name="Copeland A."/>
            <person name="Barry K.W."/>
            <person name="Cichocki N."/>
            <person name="Veneault-Fourrey C."/>
            <person name="LaButti K."/>
            <person name="Lindquist E.A."/>
            <person name="Lipzen A."/>
            <person name="Lundell T."/>
            <person name="Morin E."/>
            <person name="Murat C."/>
            <person name="Riley R."/>
            <person name="Ohm R."/>
            <person name="Sun H."/>
            <person name="Tunlid A."/>
            <person name="Henrissat B."/>
            <person name="Grigoriev I.V."/>
            <person name="Hibbett D.S."/>
            <person name="Martin F."/>
        </authorList>
    </citation>
    <scope>NUCLEOTIDE SEQUENCE [LARGE SCALE GENOMIC DNA]</scope>
    <source>
        <strain evidence="3">LaAM-08-1</strain>
    </source>
</reference>
<protein>
    <submittedName>
        <fullName evidence="2">Uncharacterized protein</fullName>
    </submittedName>
</protein>
<gene>
    <name evidence="2" type="ORF">K443DRAFT_244291</name>
</gene>
<keyword evidence="3" id="KW-1185">Reference proteome</keyword>
<evidence type="ECO:0000256" key="1">
    <source>
        <dbReference type="SAM" id="MobiDB-lite"/>
    </source>
</evidence>
<evidence type="ECO:0000313" key="3">
    <source>
        <dbReference type="Proteomes" id="UP000054477"/>
    </source>
</evidence>
<feature type="region of interest" description="Disordered" evidence="1">
    <location>
        <begin position="28"/>
        <end position="48"/>
    </location>
</feature>
<evidence type="ECO:0000313" key="2">
    <source>
        <dbReference type="EMBL" id="KIJ97433.1"/>
    </source>
</evidence>
<dbReference type="Proteomes" id="UP000054477">
    <property type="component" value="Unassembled WGS sequence"/>
</dbReference>